<evidence type="ECO:0000259" key="9">
    <source>
        <dbReference type="Pfam" id="PF24961"/>
    </source>
</evidence>
<accession>A0ABV4HM96</accession>
<feature type="signal peptide" evidence="7">
    <location>
        <begin position="1"/>
        <end position="22"/>
    </location>
</feature>
<proteinExistence type="predicted"/>
<dbReference type="InterPro" id="IPR012340">
    <property type="entry name" value="NA-bd_OB-fold"/>
</dbReference>
<dbReference type="SUPFAM" id="SSF52096">
    <property type="entry name" value="ClpP/crotonase"/>
    <property type="match status" value="1"/>
</dbReference>
<evidence type="ECO:0000259" key="8">
    <source>
        <dbReference type="Pfam" id="PF01957"/>
    </source>
</evidence>
<dbReference type="Pfam" id="PF25145">
    <property type="entry name" value="NfeD1b_N"/>
    <property type="match status" value="1"/>
</dbReference>
<feature type="transmembrane region" description="Helical" evidence="6">
    <location>
        <begin position="283"/>
        <end position="305"/>
    </location>
</feature>
<keyword evidence="7" id="KW-0732">Signal</keyword>
<keyword evidence="3 6" id="KW-1133">Transmembrane helix</keyword>
<evidence type="ECO:0000256" key="7">
    <source>
        <dbReference type="SAM" id="SignalP"/>
    </source>
</evidence>
<evidence type="ECO:0000259" key="10">
    <source>
        <dbReference type="Pfam" id="PF25145"/>
    </source>
</evidence>
<feature type="domain" description="NfeD integral membrane" evidence="9">
    <location>
        <begin position="291"/>
        <end position="408"/>
    </location>
</feature>
<dbReference type="InterPro" id="IPR056738">
    <property type="entry name" value="NfeD1b_N"/>
</dbReference>
<evidence type="ECO:0000256" key="4">
    <source>
        <dbReference type="ARBA" id="ARBA00023136"/>
    </source>
</evidence>
<feature type="region of interest" description="Disordered" evidence="5">
    <location>
        <begin position="137"/>
        <end position="191"/>
    </location>
</feature>
<keyword evidence="2 6" id="KW-0812">Transmembrane</keyword>
<dbReference type="InterPro" id="IPR056739">
    <property type="entry name" value="NfeD_membrane"/>
</dbReference>
<evidence type="ECO:0000256" key="5">
    <source>
        <dbReference type="SAM" id="MobiDB-lite"/>
    </source>
</evidence>
<dbReference type="InterPro" id="IPR052165">
    <property type="entry name" value="Membrane_assoc_protease"/>
</dbReference>
<dbReference type="PANTHER" id="PTHR33507:SF4">
    <property type="entry name" value="NODULATION COMPETITIVENESS PROTEIN NFED"/>
    <property type="match status" value="1"/>
</dbReference>
<name>A0ABV4HM96_9GAMM</name>
<dbReference type="RefSeq" id="WP_370562567.1">
    <property type="nucleotide sequence ID" value="NZ_JBFWIB010000002.1"/>
</dbReference>
<organism evidence="11 12">
    <name type="scientific">Luteimonas salinilitoris</name>
    <dbReference type="NCBI Taxonomy" id="3237697"/>
    <lineage>
        <taxon>Bacteria</taxon>
        <taxon>Pseudomonadati</taxon>
        <taxon>Pseudomonadota</taxon>
        <taxon>Gammaproteobacteria</taxon>
        <taxon>Lysobacterales</taxon>
        <taxon>Lysobacteraceae</taxon>
        <taxon>Luteimonas</taxon>
    </lineage>
</organism>
<dbReference type="Pfam" id="PF01957">
    <property type="entry name" value="NfeD"/>
    <property type="match status" value="1"/>
</dbReference>
<evidence type="ECO:0000313" key="11">
    <source>
        <dbReference type="EMBL" id="MEZ0473851.1"/>
    </source>
</evidence>
<dbReference type="Proteomes" id="UP001566331">
    <property type="component" value="Unassembled WGS sequence"/>
</dbReference>
<feature type="compositionally biased region" description="Acidic residues" evidence="5">
    <location>
        <begin position="150"/>
        <end position="168"/>
    </location>
</feature>
<keyword evidence="12" id="KW-1185">Reference proteome</keyword>
<dbReference type="SUPFAM" id="SSF141322">
    <property type="entry name" value="NfeD domain-like"/>
    <property type="match status" value="1"/>
</dbReference>
<feature type="chain" id="PRO_5046947929" evidence="7">
    <location>
        <begin position="23"/>
        <end position="496"/>
    </location>
</feature>
<dbReference type="Gene3D" id="2.40.50.140">
    <property type="entry name" value="Nucleic acid-binding proteins"/>
    <property type="match status" value="1"/>
</dbReference>
<feature type="compositionally biased region" description="Gly residues" evidence="5">
    <location>
        <begin position="137"/>
        <end position="147"/>
    </location>
</feature>
<reference evidence="11 12" key="1">
    <citation type="submission" date="2024-07" db="EMBL/GenBank/DDBJ databases">
        <title>Luteimonas salilacus sp. nov., isolated from the shore soil of Salt Lake in Tibet of China.</title>
        <authorList>
            <person name="Zhang X."/>
            <person name="Li A."/>
        </authorList>
    </citation>
    <scope>NUCLEOTIDE SEQUENCE [LARGE SCALE GENOMIC DNA]</scope>
    <source>
        <strain evidence="11 12">B3-2-R+30</strain>
    </source>
</reference>
<evidence type="ECO:0000256" key="1">
    <source>
        <dbReference type="ARBA" id="ARBA00004141"/>
    </source>
</evidence>
<protein>
    <submittedName>
        <fullName evidence="11">Nodulation protein NfeD</fullName>
    </submittedName>
</protein>
<evidence type="ECO:0000256" key="3">
    <source>
        <dbReference type="ARBA" id="ARBA00022989"/>
    </source>
</evidence>
<comment type="caution">
    <text evidence="11">The sequence shown here is derived from an EMBL/GenBank/DDBJ whole genome shotgun (WGS) entry which is preliminary data.</text>
</comment>
<comment type="subcellular location">
    <subcellularLocation>
        <location evidence="1">Membrane</location>
        <topology evidence="1">Multi-pass membrane protein</topology>
    </subcellularLocation>
</comment>
<feature type="transmembrane region" description="Helical" evidence="6">
    <location>
        <begin position="391"/>
        <end position="411"/>
    </location>
</feature>
<dbReference type="CDD" id="cd07020">
    <property type="entry name" value="Clp_protease_NfeD_1"/>
    <property type="match status" value="1"/>
</dbReference>
<evidence type="ECO:0000313" key="12">
    <source>
        <dbReference type="Proteomes" id="UP001566331"/>
    </source>
</evidence>
<dbReference type="Gene3D" id="3.90.226.10">
    <property type="entry name" value="2-enoyl-CoA Hydratase, Chain A, domain 1"/>
    <property type="match status" value="1"/>
</dbReference>
<feature type="domain" description="NfeD-like C-terminal" evidence="8">
    <location>
        <begin position="422"/>
        <end position="477"/>
    </location>
</feature>
<evidence type="ECO:0000256" key="2">
    <source>
        <dbReference type="ARBA" id="ARBA00022692"/>
    </source>
</evidence>
<dbReference type="EMBL" id="JBFWIC010000004">
    <property type="protein sequence ID" value="MEZ0473851.1"/>
    <property type="molecule type" value="Genomic_DNA"/>
</dbReference>
<keyword evidence="4 6" id="KW-0472">Membrane</keyword>
<evidence type="ECO:0000256" key="6">
    <source>
        <dbReference type="SAM" id="Phobius"/>
    </source>
</evidence>
<dbReference type="Pfam" id="PF24961">
    <property type="entry name" value="NfeD_membrane"/>
    <property type="match status" value="1"/>
</dbReference>
<feature type="transmembrane region" description="Helical" evidence="6">
    <location>
        <begin position="360"/>
        <end position="379"/>
    </location>
</feature>
<sequence>MTLNARACCLLLLLGAASALFAAQREAPPPAEGGVLLIDIKGGIGPATSDHVRRGLERAAEEGAGALVLRIDTPGGLDAATRDINQAILAAEVPVIAWVAPSGARAASAGTYIVYASHLAAMAPATALGAATPVALGGGPPGGGAPPGGAEDDGAERDDGGREDEDRNGEDGRQEDAQERERTRGAGSASERKAINDSVAYLRSLAELRGRDVDFAEEAVRDAATLTASQALARGVVEIVAADLDALLAQADGREIALAGGAVTLAVAGASVTEITPDWRVRLLSVLTEPTVAYLLLLVGLYGLLFEGYSPGAIVPGVIGGISLLLGLYALQVLPVNYAGVALIVLGVALMTAELAVPSFGALGIGGLAALMVGSVILFEDAPGFGVPGRLIASIGVTSGLAFMGVLWLAVRARRRPVVSGREELVGHEAIAADDFSGRGRVRIRGELWQADAAEPVRAGQRVRVLAIDGLVLRVAPLDGGDGPDERLSEPSEAAP</sequence>
<dbReference type="InterPro" id="IPR029045">
    <property type="entry name" value="ClpP/crotonase-like_dom_sf"/>
</dbReference>
<feature type="transmembrane region" description="Helical" evidence="6">
    <location>
        <begin position="336"/>
        <end position="353"/>
    </location>
</feature>
<gene>
    <name evidence="11" type="ORF">AB6713_04360</name>
</gene>
<feature type="domain" description="NfeD1b N-terminal" evidence="10">
    <location>
        <begin position="35"/>
        <end position="136"/>
    </location>
</feature>
<feature type="compositionally biased region" description="Basic and acidic residues" evidence="5">
    <location>
        <begin position="169"/>
        <end position="191"/>
    </location>
</feature>
<dbReference type="PANTHER" id="PTHR33507">
    <property type="entry name" value="INNER MEMBRANE PROTEIN YBBJ"/>
    <property type="match status" value="1"/>
</dbReference>
<dbReference type="InterPro" id="IPR002810">
    <property type="entry name" value="NfeD-like_C"/>
</dbReference>